<gene>
    <name evidence="1" type="ORF">Cni_G15582</name>
</gene>
<evidence type="ECO:0000313" key="1">
    <source>
        <dbReference type="EMBL" id="WOL06848.1"/>
    </source>
</evidence>
<evidence type="ECO:0000313" key="2">
    <source>
        <dbReference type="Proteomes" id="UP001327560"/>
    </source>
</evidence>
<dbReference type="AlphaFoldDB" id="A0AAQ3KH97"/>
<protein>
    <submittedName>
        <fullName evidence="1">Uncharacterized protein</fullName>
    </submittedName>
</protein>
<reference evidence="1 2" key="1">
    <citation type="submission" date="2023-10" db="EMBL/GenBank/DDBJ databases">
        <title>Chromosome-scale genome assembly provides insights into flower coloration mechanisms of Canna indica.</title>
        <authorList>
            <person name="Li C."/>
        </authorList>
    </citation>
    <scope>NUCLEOTIDE SEQUENCE [LARGE SCALE GENOMIC DNA]</scope>
    <source>
        <tissue evidence="1">Flower</tissue>
    </source>
</reference>
<organism evidence="1 2">
    <name type="scientific">Canna indica</name>
    <name type="common">Indian-shot</name>
    <dbReference type="NCBI Taxonomy" id="4628"/>
    <lineage>
        <taxon>Eukaryota</taxon>
        <taxon>Viridiplantae</taxon>
        <taxon>Streptophyta</taxon>
        <taxon>Embryophyta</taxon>
        <taxon>Tracheophyta</taxon>
        <taxon>Spermatophyta</taxon>
        <taxon>Magnoliopsida</taxon>
        <taxon>Liliopsida</taxon>
        <taxon>Zingiberales</taxon>
        <taxon>Cannaceae</taxon>
        <taxon>Canna</taxon>
    </lineage>
</organism>
<dbReference type="Proteomes" id="UP001327560">
    <property type="component" value="Chromosome 5"/>
</dbReference>
<sequence>MRIIKTCSVSRQHLNYQESAGKVASQGQEIESSQSLGYVKQSRPGNLELDVFAGFPIVFFHLFTGKVAVGWSASSYVLYDPLSLPTCLKIPLNCLFLCNII</sequence>
<keyword evidence="2" id="KW-1185">Reference proteome</keyword>
<dbReference type="EMBL" id="CP136894">
    <property type="protein sequence ID" value="WOL06848.1"/>
    <property type="molecule type" value="Genomic_DNA"/>
</dbReference>
<name>A0AAQ3KH97_9LILI</name>
<proteinExistence type="predicted"/>
<accession>A0AAQ3KH97</accession>